<dbReference type="InterPro" id="IPR014710">
    <property type="entry name" value="RmlC-like_jellyroll"/>
</dbReference>
<organism evidence="11 12">
    <name type="scientific">Comamonas aquatica</name>
    <dbReference type="NCBI Taxonomy" id="225991"/>
    <lineage>
        <taxon>Bacteria</taxon>
        <taxon>Pseudomonadati</taxon>
        <taxon>Pseudomonadota</taxon>
        <taxon>Betaproteobacteria</taxon>
        <taxon>Burkholderiales</taxon>
        <taxon>Comamonadaceae</taxon>
        <taxon>Comamonas</taxon>
    </lineage>
</organism>
<comment type="catalytic activity">
    <reaction evidence="1">
        <text>1,2-dihydroxy-5-(methylsulfanyl)pent-1-en-3-one + O2 = 4-methylsulfanyl-2-oxobutanoate + formate + 2 H(+)</text>
        <dbReference type="Rhea" id="RHEA:24504"/>
        <dbReference type="ChEBI" id="CHEBI:15378"/>
        <dbReference type="ChEBI" id="CHEBI:15379"/>
        <dbReference type="ChEBI" id="CHEBI:15740"/>
        <dbReference type="ChEBI" id="CHEBI:16723"/>
        <dbReference type="ChEBI" id="CHEBI:49252"/>
        <dbReference type="EC" id="1.13.11.54"/>
    </reaction>
</comment>
<comment type="cofactor">
    <cofactor evidence="2">
        <name>Fe(2+)</name>
        <dbReference type="ChEBI" id="CHEBI:29033"/>
    </cofactor>
</comment>
<dbReference type="CDD" id="cd02232">
    <property type="entry name" value="cupin_ARD"/>
    <property type="match status" value="1"/>
</dbReference>
<keyword evidence="3" id="KW-0533">Nickel</keyword>
<dbReference type="GO" id="GO:0010309">
    <property type="term" value="F:acireductone dioxygenase [iron(II)-requiring] activity"/>
    <property type="evidence" value="ECO:0007669"/>
    <property type="project" value="UniProtKB-EC"/>
</dbReference>
<protein>
    <recommendedName>
        <fullName evidence="10">acireductone dioxygenase (Fe(2+)-requiring)</fullName>
        <ecNumber evidence="10">1.13.11.54</ecNumber>
    </recommendedName>
</protein>
<dbReference type="InterPro" id="IPR011051">
    <property type="entry name" value="RmlC_Cupin_sf"/>
</dbReference>
<dbReference type="EMBL" id="CAHPSC010000011">
    <property type="protein sequence ID" value="CAB5676496.1"/>
    <property type="molecule type" value="Genomic_DNA"/>
</dbReference>
<sequence>MNRPILSDLEFVEDLGVQWLRRPVPTTLGLAALLAQDALNAEEQAAVVQAVGASVADACTTHGYHSMDLVVLHPATPGLEAALQRFDQPHTHADDEVRYILEGEGIFGFLDAQGEERVVCVRAGDYLRVPAGVEHRFTLTAVRRIKALRLFADTAGWAAHYTQRPVGPLAMKA</sequence>
<evidence type="ECO:0000256" key="8">
    <source>
        <dbReference type="ARBA" id="ARBA00023004"/>
    </source>
</evidence>
<evidence type="ECO:0000256" key="4">
    <source>
        <dbReference type="ARBA" id="ARBA00022605"/>
    </source>
</evidence>
<dbReference type="Gene3D" id="2.60.120.10">
    <property type="entry name" value="Jelly Rolls"/>
    <property type="match status" value="1"/>
</dbReference>
<keyword evidence="6 11" id="KW-0223">Dioxygenase</keyword>
<dbReference type="EC" id="1.13.11.54" evidence="10"/>
<evidence type="ECO:0000256" key="3">
    <source>
        <dbReference type="ARBA" id="ARBA00022596"/>
    </source>
</evidence>
<evidence type="ECO:0000313" key="11">
    <source>
        <dbReference type="EMBL" id="CAB5676496.1"/>
    </source>
</evidence>
<dbReference type="RefSeq" id="WP_234686430.1">
    <property type="nucleotide sequence ID" value="NZ_CAHPSC010000011.1"/>
</dbReference>
<accession>A0AA35D5V9</accession>
<keyword evidence="5" id="KW-0479">Metal-binding</keyword>
<gene>
    <name evidence="11" type="primary">mtnD</name>
    <name evidence="11" type="ORF">GHA_01154</name>
</gene>
<dbReference type="Proteomes" id="UP000834458">
    <property type="component" value="Unassembled WGS sequence"/>
</dbReference>
<proteinExistence type="predicted"/>
<evidence type="ECO:0000256" key="9">
    <source>
        <dbReference type="ARBA" id="ARBA00023167"/>
    </source>
</evidence>
<dbReference type="SUPFAM" id="SSF51182">
    <property type="entry name" value="RmlC-like cupins"/>
    <property type="match status" value="1"/>
</dbReference>
<evidence type="ECO:0000256" key="2">
    <source>
        <dbReference type="ARBA" id="ARBA00001954"/>
    </source>
</evidence>
<dbReference type="Pfam" id="PF03079">
    <property type="entry name" value="ARD"/>
    <property type="match status" value="1"/>
</dbReference>
<evidence type="ECO:0000256" key="10">
    <source>
        <dbReference type="ARBA" id="ARBA00039005"/>
    </source>
</evidence>
<dbReference type="PANTHER" id="PTHR23418:SF0">
    <property type="entry name" value="ACIREDUCTONE DIOXYGENASE"/>
    <property type="match status" value="1"/>
</dbReference>
<evidence type="ECO:0000313" key="12">
    <source>
        <dbReference type="Proteomes" id="UP000834458"/>
    </source>
</evidence>
<reference evidence="11" key="1">
    <citation type="submission" date="2020-05" db="EMBL/GenBank/DDBJ databases">
        <authorList>
            <person name="Delgado-Blas J."/>
        </authorList>
    </citation>
    <scope>NUCLEOTIDE SEQUENCE</scope>
    <source>
        <strain evidence="11">BB1454</strain>
    </source>
</reference>
<keyword evidence="7 11" id="KW-0560">Oxidoreductase</keyword>
<evidence type="ECO:0000256" key="5">
    <source>
        <dbReference type="ARBA" id="ARBA00022723"/>
    </source>
</evidence>
<dbReference type="GO" id="GO:0046872">
    <property type="term" value="F:metal ion binding"/>
    <property type="evidence" value="ECO:0007669"/>
    <property type="project" value="UniProtKB-KW"/>
</dbReference>
<dbReference type="AlphaFoldDB" id="A0AA35D5V9"/>
<dbReference type="InterPro" id="IPR004313">
    <property type="entry name" value="ARD"/>
</dbReference>
<evidence type="ECO:0000256" key="7">
    <source>
        <dbReference type="ARBA" id="ARBA00023002"/>
    </source>
</evidence>
<keyword evidence="8" id="KW-0408">Iron</keyword>
<dbReference type="GO" id="GO:0009086">
    <property type="term" value="P:methionine biosynthetic process"/>
    <property type="evidence" value="ECO:0007669"/>
    <property type="project" value="UniProtKB-KW"/>
</dbReference>
<keyword evidence="9" id="KW-0486">Methionine biosynthesis</keyword>
<comment type="caution">
    <text evidence="11">The sequence shown here is derived from an EMBL/GenBank/DDBJ whole genome shotgun (WGS) entry which is preliminary data.</text>
</comment>
<keyword evidence="4" id="KW-0028">Amino-acid biosynthesis</keyword>
<evidence type="ECO:0000256" key="6">
    <source>
        <dbReference type="ARBA" id="ARBA00022964"/>
    </source>
</evidence>
<name>A0AA35D5V9_9BURK</name>
<evidence type="ECO:0000256" key="1">
    <source>
        <dbReference type="ARBA" id="ARBA00000428"/>
    </source>
</evidence>
<dbReference type="PANTHER" id="PTHR23418">
    <property type="entry name" value="ACIREDUCTONE DIOXYGENASE"/>
    <property type="match status" value="1"/>
</dbReference>